<keyword evidence="2" id="KW-1133">Transmembrane helix</keyword>
<dbReference type="Pfam" id="PF10544">
    <property type="entry name" value="T5orf172"/>
    <property type="match status" value="1"/>
</dbReference>
<dbReference type="EMBL" id="ML976001">
    <property type="protein sequence ID" value="KAF1946888.1"/>
    <property type="molecule type" value="Genomic_DNA"/>
</dbReference>
<keyword evidence="5" id="KW-1185">Reference proteome</keyword>
<evidence type="ECO:0000259" key="3">
    <source>
        <dbReference type="SMART" id="SM00974"/>
    </source>
</evidence>
<dbReference type="InterPro" id="IPR018306">
    <property type="entry name" value="Phage_T5_Orf172_DNA-bd"/>
</dbReference>
<feature type="transmembrane region" description="Helical" evidence="2">
    <location>
        <begin position="265"/>
        <end position="284"/>
    </location>
</feature>
<dbReference type="PANTHER" id="PTHR28094:SF2">
    <property type="entry name" value="BACTERIOPHAGE T5 ORF172 DNA-BINDING DOMAIN-CONTAINING PROTEIN"/>
    <property type="match status" value="1"/>
</dbReference>
<sequence>MNRSPKRLHAQSEPTPGLTASPNRPIDNRPIHDHLLDELKKMPNPSDNEGKIYVFCHPKRPELGYKVGLTRQANPNERIKQHQKYCNFTPRVVYFSAHPFEYCGRVEKLVHIDLRAHCQPWDCHANHKDSGVTKIQKHEEWFRVSEAFAIQTVKKWETFMRLEKPYGWNRQLTPVWVHLLEKRRFDRTDGCAITHASQCELWSLILASPTTEDHRETLRKNLYDFLRRASITISLARLYLTTFFWQVVTLVYGMATLMICRNGMALSAFAFVLVCAGVAVMSHVQLEPPRQGPQTPTKTRGKVAPRGGAE</sequence>
<dbReference type="Proteomes" id="UP000800038">
    <property type="component" value="Unassembled WGS sequence"/>
</dbReference>
<evidence type="ECO:0000256" key="2">
    <source>
        <dbReference type="SAM" id="Phobius"/>
    </source>
</evidence>
<dbReference type="PANTHER" id="PTHR28094">
    <property type="entry name" value="MEIOTICALLY UP-REGULATED GENE 113 PROTEIN"/>
    <property type="match status" value="1"/>
</dbReference>
<feature type="transmembrane region" description="Helical" evidence="2">
    <location>
        <begin position="238"/>
        <end position="259"/>
    </location>
</feature>
<keyword evidence="2" id="KW-0812">Transmembrane</keyword>
<name>A0A6A5T3Y2_9PLEO</name>
<gene>
    <name evidence="4" type="ORF">EJ02DRAFT_450231</name>
</gene>
<organism evidence="4 5">
    <name type="scientific">Clathrospora elynae</name>
    <dbReference type="NCBI Taxonomy" id="706981"/>
    <lineage>
        <taxon>Eukaryota</taxon>
        <taxon>Fungi</taxon>
        <taxon>Dikarya</taxon>
        <taxon>Ascomycota</taxon>
        <taxon>Pezizomycotina</taxon>
        <taxon>Dothideomycetes</taxon>
        <taxon>Pleosporomycetidae</taxon>
        <taxon>Pleosporales</taxon>
        <taxon>Diademaceae</taxon>
        <taxon>Clathrospora</taxon>
    </lineage>
</organism>
<dbReference type="OrthoDB" id="3511049at2759"/>
<keyword evidence="2" id="KW-0472">Membrane</keyword>
<feature type="domain" description="Bacteriophage T5 Orf172 DNA-binding" evidence="3">
    <location>
        <begin position="59"/>
        <end position="156"/>
    </location>
</feature>
<feature type="compositionally biased region" description="Polar residues" evidence="1">
    <location>
        <begin position="12"/>
        <end position="22"/>
    </location>
</feature>
<protein>
    <recommendedName>
        <fullName evidence="3">Bacteriophage T5 Orf172 DNA-binding domain-containing protein</fullName>
    </recommendedName>
</protein>
<feature type="region of interest" description="Disordered" evidence="1">
    <location>
        <begin position="1"/>
        <end position="30"/>
    </location>
</feature>
<feature type="region of interest" description="Disordered" evidence="1">
    <location>
        <begin position="287"/>
        <end position="310"/>
    </location>
</feature>
<accession>A0A6A5T3Y2</accession>
<evidence type="ECO:0000313" key="4">
    <source>
        <dbReference type="EMBL" id="KAF1946888.1"/>
    </source>
</evidence>
<reference evidence="4" key="1">
    <citation type="journal article" date="2020" name="Stud. Mycol.">
        <title>101 Dothideomycetes genomes: a test case for predicting lifestyles and emergence of pathogens.</title>
        <authorList>
            <person name="Haridas S."/>
            <person name="Albert R."/>
            <person name="Binder M."/>
            <person name="Bloem J."/>
            <person name="Labutti K."/>
            <person name="Salamov A."/>
            <person name="Andreopoulos B."/>
            <person name="Baker S."/>
            <person name="Barry K."/>
            <person name="Bills G."/>
            <person name="Bluhm B."/>
            <person name="Cannon C."/>
            <person name="Castanera R."/>
            <person name="Culley D."/>
            <person name="Daum C."/>
            <person name="Ezra D."/>
            <person name="Gonzalez J."/>
            <person name="Henrissat B."/>
            <person name="Kuo A."/>
            <person name="Liang C."/>
            <person name="Lipzen A."/>
            <person name="Lutzoni F."/>
            <person name="Magnuson J."/>
            <person name="Mondo S."/>
            <person name="Nolan M."/>
            <person name="Ohm R."/>
            <person name="Pangilinan J."/>
            <person name="Park H.-J."/>
            <person name="Ramirez L."/>
            <person name="Alfaro M."/>
            <person name="Sun H."/>
            <person name="Tritt A."/>
            <person name="Yoshinaga Y."/>
            <person name="Zwiers L.-H."/>
            <person name="Turgeon B."/>
            <person name="Goodwin S."/>
            <person name="Spatafora J."/>
            <person name="Crous P."/>
            <person name="Grigoriev I."/>
        </authorList>
    </citation>
    <scope>NUCLEOTIDE SEQUENCE</scope>
    <source>
        <strain evidence="4">CBS 161.51</strain>
    </source>
</reference>
<evidence type="ECO:0000256" key="1">
    <source>
        <dbReference type="SAM" id="MobiDB-lite"/>
    </source>
</evidence>
<dbReference type="SMART" id="SM00974">
    <property type="entry name" value="T5orf172"/>
    <property type="match status" value="1"/>
</dbReference>
<dbReference type="AlphaFoldDB" id="A0A6A5T3Y2"/>
<proteinExistence type="predicted"/>
<dbReference type="InterPro" id="IPR053006">
    <property type="entry name" value="Meiosis_regulatory"/>
</dbReference>
<evidence type="ECO:0000313" key="5">
    <source>
        <dbReference type="Proteomes" id="UP000800038"/>
    </source>
</evidence>